<dbReference type="AlphaFoldDB" id="A0A813ICN2"/>
<sequence>VQQSVAMAAGMAAQPSVPATALRAAGTVRPGPALREAPKAKRSPAPVPSPLTSLLAQKPHGFAPSTPRTVGRVSRIIDLAADPSMVEMSRHAFIPKTRNVVQNDTPKPDEWMQSEAVPEGGARTLHRVPSHITGHAAEGAETMLHASRTAGKGWPASSKGFGSTQGGAMGATMGGTLGGTLGATFRISKRDGAKWGSMKGADVSKAESGWRGSHKPAQSTLQTEEAKRTMQKRPNHKPGADMMEVLRSE</sequence>
<feature type="region of interest" description="Disordered" evidence="1">
    <location>
        <begin position="27"/>
        <end position="49"/>
    </location>
</feature>
<feature type="region of interest" description="Disordered" evidence="1">
    <location>
        <begin position="194"/>
        <end position="249"/>
    </location>
</feature>
<gene>
    <name evidence="2" type="ORF">PGLA2088_LOCUS6826</name>
</gene>
<feature type="non-terminal residue" evidence="2">
    <location>
        <position position="1"/>
    </location>
</feature>
<name>A0A813ICN2_POLGL</name>
<dbReference type="EMBL" id="CAJNNW010006905">
    <property type="protein sequence ID" value="CAE8648742.1"/>
    <property type="molecule type" value="Genomic_DNA"/>
</dbReference>
<feature type="non-terminal residue" evidence="2">
    <location>
        <position position="249"/>
    </location>
</feature>
<reference evidence="2" key="1">
    <citation type="submission" date="2021-02" db="EMBL/GenBank/DDBJ databases">
        <authorList>
            <person name="Dougan E. K."/>
            <person name="Rhodes N."/>
            <person name="Thang M."/>
            <person name="Chan C."/>
        </authorList>
    </citation>
    <scope>NUCLEOTIDE SEQUENCE</scope>
</reference>
<dbReference type="Proteomes" id="UP000626109">
    <property type="component" value="Unassembled WGS sequence"/>
</dbReference>
<proteinExistence type="predicted"/>
<evidence type="ECO:0000313" key="3">
    <source>
        <dbReference type="Proteomes" id="UP000626109"/>
    </source>
</evidence>
<evidence type="ECO:0000313" key="2">
    <source>
        <dbReference type="EMBL" id="CAE8648742.1"/>
    </source>
</evidence>
<comment type="caution">
    <text evidence="2">The sequence shown here is derived from an EMBL/GenBank/DDBJ whole genome shotgun (WGS) entry which is preliminary data.</text>
</comment>
<accession>A0A813ICN2</accession>
<evidence type="ECO:0000256" key="1">
    <source>
        <dbReference type="SAM" id="MobiDB-lite"/>
    </source>
</evidence>
<protein>
    <submittedName>
        <fullName evidence="2">Uncharacterized protein</fullName>
    </submittedName>
</protein>
<organism evidence="2 3">
    <name type="scientific">Polarella glacialis</name>
    <name type="common">Dinoflagellate</name>
    <dbReference type="NCBI Taxonomy" id="89957"/>
    <lineage>
        <taxon>Eukaryota</taxon>
        <taxon>Sar</taxon>
        <taxon>Alveolata</taxon>
        <taxon>Dinophyceae</taxon>
        <taxon>Suessiales</taxon>
        <taxon>Suessiaceae</taxon>
        <taxon>Polarella</taxon>
    </lineage>
</organism>